<dbReference type="EMBL" id="KV875096">
    <property type="protein sequence ID" value="OIW30579.1"/>
    <property type="molecule type" value="Genomic_DNA"/>
</dbReference>
<evidence type="ECO:0000313" key="1">
    <source>
        <dbReference type="EMBL" id="OIW30579.1"/>
    </source>
</evidence>
<dbReference type="OrthoDB" id="3480872at2759"/>
<accession>A0A1J7ITS2</accession>
<organism evidence="1 2">
    <name type="scientific">Coniochaeta ligniaria NRRL 30616</name>
    <dbReference type="NCBI Taxonomy" id="1408157"/>
    <lineage>
        <taxon>Eukaryota</taxon>
        <taxon>Fungi</taxon>
        <taxon>Dikarya</taxon>
        <taxon>Ascomycota</taxon>
        <taxon>Pezizomycotina</taxon>
        <taxon>Sordariomycetes</taxon>
        <taxon>Sordariomycetidae</taxon>
        <taxon>Coniochaetales</taxon>
        <taxon>Coniochaetaceae</taxon>
        <taxon>Coniochaeta</taxon>
    </lineage>
</organism>
<dbReference type="Proteomes" id="UP000182658">
    <property type="component" value="Unassembled WGS sequence"/>
</dbReference>
<reference evidence="1 2" key="1">
    <citation type="submission" date="2016-10" db="EMBL/GenBank/DDBJ databases">
        <title>Draft genome sequence of Coniochaeta ligniaria NRRL30616, a lignocellulolytic fungus for bioabatement of inhibitors in plant biomass hydrolysates.</title>
        <authorList>
            <consortium name="DOE Joint Genome Institute"/>
            <person name="Jimenez D.J."/>
            <person name="Hector R.E."/>
            <person name="Riley R."/>
            <person name="Sun H."/>
            <person name="Grigoriev I.V."/>
            <person name="Van Elsas J.D."/>
            <person name="Nichols N.N."/>
        </authorList>
    </citation>
    <scope>NUCLEOTIDE SEQUENCE [LARGE SCALE GENOMIC DNA]</scope>
    <source>
        <strain evidence="1 2">NRRL 30616</strain>
    </source>
</reference>
<proteinExistence type="predicted"/>
<dbReference type="AlphaFoldDB" id="A0A1J7ITS2"/>
<name>A0A1J7ITS2_9PEZI</name>
<dbReference type="InParanoid" id="A0A1J7ITS2"/>
<keyword evidence="2" id="KW-1185">Reference proteome</keyword>
<evidence type="ECO:0000313" key="2">
    <source>
        <dbReference type="Proteomes" id="UP000182658"/>
    </source>
</evidence>
<gene>
    <name evidence="1" type="ORF">CONLIGDRAFT_630545</name>
</gene>
<sequence>MRDYWMTEQGWQWRDFETFRLENQPLSRYNGLYVLFYSFDAESLPIHSHFPVGVFGRDRTFAGDAFVFKLQGNEIGQESGEDGWAVWVDVPPDILSLPVMRMPEPTQHNHNHNP</sequence>
<protein>
    <submittedName>
        <fullName evidence="1">Uncharacterized protein</fullName>
    </submittedName>
</protein>
<dbReference type="STRING" id="1408157.A0A1J7ITS2"/>